<accession>A0A8C1HJI9</accession>
<dbReference type="Proteomes" id="UP001108240">
    <property type="component" value="Unplaced"/>
</dbReference>
<evidence type="ECO:0000256" key="1">
    <source>
        <dbReference type="SAM" id="Phobius"/>
    </source>
</evidence>
<protein>
    <submittedName>
        <fullName evidence="2">Uncharacterized protein</fullName>
    </submittedName>
</protein>
<keyword evidence="3" id="KW-1185">Reference proteome</keyword>
<evidence type="ECO:0000313" key="3">
    <source>
        <dbReference type="Proteomes" id="UP001108240"/>
    </source>
</evidence>
<keyword evidence="1" id="KW-0472">Membrane</keyword>
<feature type="transmembrane region" description="Helical" evidence="1">
    <location>
        <begin position="120"/>
        <end position="144"/>
    </location>
</feature>
<keyword evidence="1" id="KW-1133">Transmembrane helix</keyword>
<name>A0A8C1HJI9_CYPCA</name>
<dbReference type="Ensembl" id="ENSCCRT00000059692.2">
    <property type="protein sequence ID" value="ENSCCRP00000055078.1"/>
    <property type="gene ID" value="ENSCCRG00000029469.2"/>
</dbReference>
<organism evidence="2 3">
    <name type="scientific">Cyprinus carpio carpio</name>
    <dbReference type="NCBI Taxonomy" id="630221"/>
    <lineage>
        <taxon>Eukaryota</taxon>
        <taxon>Metazoa</taxon>
        <taxon>Chordata</taxon>
        <taxon>Craniata</taxon>
        <taxon>Vertebrata</taxon>
        <taxon>Euteleostomi</taxon>
        <taxon>Actinopterygii</taxon>
        <taxon>Neopterygii</taxon>
        <taxon>Teleostei</taxon>
        <taxon>Ostariophysi</taxon>
        <taxon>Cypriniformes</taxon>
        <taxon>Cyprinidae</taxon>
        <taxon>Cyprininae</taxon>
        <taxon>Cyprinus</taxon>
    </lineage>
</organism>
<reference evidence="2" key="1">
    <citation type="submission" date="2025-08" db="UniProtKB">
        <authorList>
            <consortium name="Ensembl"/>
        </authorList>
    </citation>
    <scope>IDENTIFICATION</scope>
</reference>
<dbReference type="AlphaFoldDB" id="A0A8C1HJI9"/>
<keyword evidence="1" id="KW-0812">Transmembrane</keyword>
<reference evidence="2" key="2">
    <citation type="submission" date="2025-09" db="UniProtKB">
        <authorList>
            <consortium name="Ensembl"/>
        </authorList>
    </citation>
    <scope>IDENTIFICATION</scope>
</reference>
<proteinExistence type="predicted"/>
<sequence>CCERGEQLGTPRPSAGCQFGFAHLQVSCSSFAHVVAPFGLIELHLLLGVCQHGQVGQGPLFAKVGWHRDAPLCAAHTVHLQLAPCHALWHAGLAPLGSHRTNVRLFLSCMGRKRLFRAPFIFPVPSCQAAAAAALVLLFSLLFLSLPRFLSSLHQTVLPLSRAEAK</sequence>
<evidence type="ECO:0000313" key="2">
    <source>
        <dbReference type="Ensembl" id="ENSCCRP00000055078.1"/>
    </source>
</evidence>
<dbReference type="GeneTree" id="ENSGT01010000223242"/>